<comment type="caution">
    <text evidence="2">The sequence shown here is derived from an EMBL/GenBank/DDBJ whole genome shotgun (WGS) entry which is preliminary data.</text>
</comment>
<evidence type="ECO:0000313" key="3">
    <source>
        <dbReference type="Proteomes" id="UP000230214"/>
    </source>
</evidence>
<evidence type="ECO:0000259" key="1">
    <source>
        <dbReference type="Pfam" id="PF05057"/>
    </source>
</evidence>
<reference evidence="2 3" key="1">
    <citation type="submission" date="2017-09" db="EMBL/GenBank/DDBJ databases">
        <title>Depth-based differentiation of microbial function through sediment-hosted aquifers and enrichment of novel symbionts in the deep terrestrial subsurface.</title>
        <authorList>
            <person name="Probst A.J."/>
            <person name="Ladd B."/>
            <person name="Jarett J.K."/>
            <person name="Geller-Mcgrath D.E."/>
            <person name="Sieber C.M."/>
            <person name="Emerson J.B."/>
            <person name="Anantharaman K."/>
            <person name="Thomas B.C."/>
            <person name="Malmstrom R."/>
            <person name="Stieglmeier M."/>
            <person name="Klingl A."/>
            <person name="Woyke T."/>
            <person name="Ryan C.M."/>
            <person name="Banfield J.F."/>
        </authorList>
    </citation>
    <scope>NUCLEOTIDE SEQUENCE [LARGE SCALE GENOMIC DNA]</scope>
    <source>
        <strain evidence="2">CG10_big_fil_rev_8_21_14_0_10_32_10</strain>
    </source>
</reference>
<organism evidence="2 3">
    <name type="scientific">candidate division WWE3 bacterium CG10_big_fil_rev_8_21_14_0_10_32_10</name>
    <dbReference type="NCBI Taxonomy" id="1975090"/>
    <lineage>
        <taxon>Bacteria</taxon>
        <taxon>Katanobacteria</taxon>
    </lineage>
</organism>
<dbReference type="Pfam" id="PF05057">
    <property type="entry name" value="DUF676"/>
    <property type="match status" value="1"/>
</dbReference>
<feature type="domain" description="DUF676" evidence="1">
    <location>
        <begin position="441"/>
        <end position="575"/>
    </location>
</feature>
<dbReference type="SUPFAM" id="SSF53474">
    <property type="entry name" value="alpha/beta-Hydrolases"/>
    <property type="match status" value="1"/>
</dbReference>
<dbReference type="InterPro" id="IPR007751">
    <property type="entry name" value="DUF676_lipase-like"/>
</dbReference>
<dbReference type="Gene3D" id="3.40.50.1820">
    <property type="entry name" value="alpha/beta hydrolase"/>
    <property type="match status" value="1"/>
</dbReference>
<sequence length="738" mass="84866">MYKRNIFVVSVTFLIYLSFFEDGVFASKNNTSPNLNSILLTKELEDIGVINTNFYYPLVLDEEGNVYVNSTRGYVKYSKEGDYIHEAELQTNYRDLSNLVYSEGKIYIISKYTPGYFFVFNSVTGEMEQSIQIVPNNEVPVTQIYKFDLSNISVSFDTKYVYFGSSSPNKIYRYNISSHEIEFLSVPKVNINTVGKRLSAPINVGDNKIMFSTQYGYLELYSYDNMASSIYNTTIKSDYAYTRQFVRNGIKYVVGSDYFYTIHHDHVCVFDLSEGVNKLCKKIEESSINSNLVVDKYDNVYFLVTKVDLDNTKHTIIKKYDSSLELLQTLEISYIGNRDSYIYLAENNNLFISSTNLYEVDTTENVLKYVLEYPKVEDTRVLFTTNFIYSNDSFYLYRQYANTKNVTKRHFIYRFDVLNGEPIDPCPLKFYCDSTPKYNPVILIHGLGGNYEQWFDTKRKIVRERILEEFKKEDPEFPDDWVYAYSYGYKFGDTYNYQGKIEDITNNLHFDVDRLSNEHKMAGGDGKVTLIGYSLGGLVARHYILEKTGFPGEQNLNADTKIGKFIAVASPVNGSSILGIADRSFDNDQSANKYYKKAINYILDLSGSKVDITKDVGNQLSQESDYIKSLSYSKLPLEVKYYRNYSDITLGFSYNIFDTTLKKETSIGDGVVIPVDTQLDVAYVGEDVFRDTIYVDLQVTTADASLDFDTGFLVPYIVHMEVMSYSGNIDTLLNYLKQ</sequence>
<dbReference type="InterPro" id="IPR029058">
    <property type="entry name" value="AB_hydrolase_fold"/>
</dbReference>
<gene>
    <name evidence="2" type="ORF">COV24_02885</name>
</gene>
<dbReference type="SUPFAM" id="SSF50998">
    <property type="entry name" value="Quinoprotein alcohol dehydrogenase-like"/>
    <property type="match status" value="1"/>
</dbReference>
<dbReference type="EMBL" id="PCXU01000025">
    <property type="protein sequence ID" value="PIR43367.1"/>
    <property type="molecule type" value="Genomic_DNA"/>
</dbReference>
<protein>
    <recommendedName>
        <fullName evidence="1">DUF676 domain-containing protein</fullName>
    </recommendedName>
</protein>
<proteinExistence type="predicted"/>
<dbReference type="Proteomes" id="UP000230214">
    <property type="component" value="Unassembled WGS sequence"/>
</dbReference>
<accession>A0A2H0RA69</accession>
<dbReference type="InterPro" id="IPR011047">
    <property type="entry name" value="Quinoprotein_ADH-like_sf"/>
</dbReference>
<evidence type="ECO:0000313" key="2">
    <source>
        <dbReference type="EMBL" id="PIR43367.1"/>
    </source>
</evidence>
<name>A0A2H0RA69_UNCKA</name>
<dbReference type="AlphaFoldDB" id="A0A2H0RA69"/>